<evidence type="ECO:0000256" key="1">
    <source>
        <dbReference type="ARBA" id="ARBA00004651"/>
    </source>
</evidence>
<evidence type="ECO:0000313" key="11">
    <source>
        <dbReference type="Proteomes" id="UP001212097"/>
    </source>
</evidence>
<accession>A0ABY7R028</accession>
<evidence type="ECO:0000256" key="4">
    <source>
        <dbReference type="ARBA" id="ARBA00022475"/>
    </source>
</evidence>
<feature type="transmembrane region" description="Helical" evidence="9">
    <location>
        <begin position="222"/>
        <end position="240"/>
    </location>
</feature>
<organism evidence="10 11">
    <name type="scientific">Cutibacterium equinum</name>
    <dbReference type="NCBI Taxonomy" id="3016342"/>
    <lineage>
        <taxon>Bacteria</taxon>
        <taxon>Bacillati</taxon>
        <taxon>Actinomycetota</taxon>
        <taxon>Actinomycetes</taxon>
        <taxon>Propionibacteriales</taxon>
        <taxon>Propionibacteriaceae</taxon>
        <taxon>Cutibacterium</taxon>
    </lineage>
</organism>
<evidence type="ECO:0000256" key="5">
    <source>
        <dbReference type="ARBA" id="ARBA00022692"/>
    </source>
</evidence>
<keyword evidence="11" id="KW-1185">Reference proteome</keyword>
<name>A0ABY7R028_9ACTN</name>
<evidence type="ECO:0000256" key="8">
    <source>
        <dbReference type="RuleBase" id="RU003943"/>
    </source>
</evidence>
<proteinExistence type="inferred from homology"/>
<keyword evidence="7 9" id="KW-0472">Membrane</keyword>
<evidence type="ECO:0000313" key="10">
    <source>
        <dbReference type="EMBL" id="WCC79877.1"/>
    </source>
</evidence>
<dbReference type="Pfam" id="PF00950">
    <property type="entry name" value="ABC-3"/>
    <property type="match status" value="1"/>
</dbReference>
<feature type="transmembrane region" description="Helical" evidence="9">
    <location>
        <begin position="52"/>
        <end position="75"/>
    </location>
</feature>
<keyword evidence="3 8" id="KW-0813">Transport</keyword>
<feature type="transmembrane region" description="Helical" evidence="9">
    <location>
        <begin position="162"/>
        <end position="186"/>
    </location>
</feature>
<sequence>MLTQITPLTGIIPASEFFGSYTYRTMLIGTVLIGLFSGGLGCLLYQRKQSLLADVIGHSAIAGVVGAFIVSAAVFHVNGRSMVTLTIGAVISSALAALLANAISAHSRVSIDAAMAICLALFYGGGMVGLRIIAGSTLPNRQGINTYLFGNAATLTTEDNTVILIFGLIAATVTAFTWRGLTLFIFDPVFATMSGYRGRTVSTILFLVTTTSIVIGVKTVGLVLMIAFAIMPAATARLWVRHMHTMIILAAILGALCGAVGSYLAVCMGRVPTGPVIVVVLFVVFAFSMVFSPHRSLTQIRVSRRRALAAQTEGN</sequence>
<protein>
    <submittedName>
        <fullName evidence="10">Metal ABC transporter permease</fullName>
    </submittedName>
</protein>
<dbReference type="InterPro" id="IPR037294">
    <property type="entry name" value="ABC_BtuC-like"/>
</dbReference>
<dbReference type="RefSeq" id="WP_271418062.1">
    <property type="nucleotide sequence ID" value="NZ_CP115668.1"/>
</dbReference>
<feature type="transmembrane region" description="Helical" evidence="9">
    <location>
        <begin position="113"/>
        <end position="134"/>
    </location>
</feature>
<dbReference type="Proteomes" id="UP001212097">
    <property type="component" value="Chromosome"/>
</dbReference>
<dbReference type="EMBL" id="CP115668">
    <property type="protein sequence ID" value="WCC79877.1"/>
    <property type="molecule type" value="Genomic_DNA"/>
</dbReference>
<dbReference type="PANTHER" id="PTHR30477">
    <property type="entry name" value="ABC-TRANSPORTER METAL-BINDING PROTEIN"/>
    <property type="match status" value="1"/>
</dbReference>
<evidence type="ECO:0000256" key="7">
    <source>
        <dbReference type="ARBA" id="ARBA00023136"/>
    </source>
</evidence>
<comment type="similarity">
    <text evidence="2 8">Belongs to the ABC-3 integral membrane protein family.</text>
</comment>
<feature type="transmembrane region" description="Helical" evidence="9">
    <location>
        <begin position="81"/>
        <end position="101"/>
    </location>
</feature>
<comment type="subcellular location">
    <subcellularLocation>
        <location evidence="1 8">Cell membrane</location>
        <topology evidence="1 8">Multi-pass membrane protein</topology>
    </subcellularLocation>
</comment>
<feature type="transmembrane region" description="Helical" evidence="9">
    <location>
        <begin position="26"/>
        <end position="45"/>
    </location>
</feature>
<evidence type="ECO:0000256" key="9">
    <source>
        <dbReference type="SAM" id="Phobius"/>
    </source>
</evidence>
<dbReference type="InterPro" id="IPR001626">
    <property type="entry name" value="ABC_TroCD"/>
</dbReference>
<dbReference type="PANTHER" id="PTHR30477:SF3">
    <property type="entry name" value="METAL TRANSPORT SYSTEM MEMBRANE PROTEIN CT_069-RELATED"/>
    <property type="match status" value="1"/>
</dbReference>
<evidence type="ECO:0000256" key="2">
    <source>
        <dbReference type="ARBA" id="ARBA00008034"/>
    </source>
</evidence>
<dbReference type="Gene3D" id="1.10.3470.10">
    <property type="entry name" value="ABC transporter involved in vitamin B12 uptake, BtuC"/>
    <property type="match status" value="1"/>
</dbReference>
<dbReference type="SUPFAM" id="SSF81345">
    <property type="entry name" value="ABC transporter involved in vitamin B12 uptake, BtuC"/>
    <property type="match status" value="1"/>
</dbReference>
<reference evidence="10 11" key="1">
    <citation type="submission" date="2023-06" db="EMBL/GenBank/DDBJ databases">
        <title>The Gram-positive Non-spore-bearing Anaerobic Bacilli of Human Feces.</title>
        <authorList>
            <person name="Eggerth A.H."/>
        </authorList>
    </citation>
    <scope>NUCLEOTIDE SEQUENCE [LARGE SCALE GENOMIC DNA]</scope>
    <source>
        <strain evidence="10 11">CBA3108</strain>
    </source>
</reference>
<feature type="transmembrane region" description="Helical" evidence="9">
    <location>
        <begin position="247"/>
        <end position="266"/>
    </location>
</feature>
<evidence type="ECO:0000256" key="3">
    <source>
        <dbReference type="ARBA" id="ARBA00022448"/>
    </source>
</evidence>
<feature type="transmembrane region" description="Helical" evidence="9">
    <location>
        <begin position="272"/>
        <end position="291"/>
    </location>
</feature>
<keyword evidence="6 9" id="KW-1133">Transmembrane helix</keyword>
<keyword evidence="5 8" id="KW-0812">Transmembrane</keyword>
<gene>
    <name evidence="10" type="ORF">O6R08_10585</name>
</gene>
<keyword evidence="4" id="KW-1003">Cell membrane</keyword>
<feature type="transmembrane region" description="Helical" evidence="9">
    <location>
        <begin position="198"/>
        <end position="216"/>
    </location>
</feature>
<evidence type="ECO:0000256" key="6">
    <source>
        <dbReference type="ARBA" id="ARBA00022989"/>
    </source>
</evidence>